<accession>A9INQ6</accession>
<reference evidence="2 3" key="1">
    <citation type="journal article" date="2007" name="Nat. Genet.">
        <title>Genomic analysis of Bartonella identifies type IV secretion systems as host adaptability factors.</title>
        <authorList>
            <person name="Saenz H.L."/>
            <person name="Engel P."/>
            <person name="Stoeckli M.C."/>
            <person name="Lanz C."/>
            <person name="Raddatz G."/>
            <person name="Vayssier-Taussat M."/>
            <person name="Birtles R."/>
            <person name="Schuster S.C."/>
            <person name="Dehio C."/>
        </authorList>
    </citation>
    <scope>NUCLEOTIDE SEQUENCE [LARGE SCALE GENOMIC DNA]</scope>
    <source>
        <strain evidence="3">DSM 28219 / CCUG 45778 / CIP 105476 / IBS 506</strain>
    </source>
</reference>
<feature type="transmembrane region" description="Helical" evidence="1">
    <location>
        <begin position="32"/>
        <end position="54"/>
    </location>
</feature>
<evidence type="ECO:0000313" key="3">
    <source>
        <dbReference type="Proteomes" id="UP000001592"/>
    </source>
</evidence>
<dbReference type="KEGG" id="btr:BT_0365"/>
<name>A9INQ6_BART1</name>
<dbReference type="AlphaFoldDB" id="A9INQ6"/>
<protein>
    <submittedName>
        <fullName evidence="2">Uncharacterized protein</fullName>
    </submittedName>
</protein>
<evidence type="ECO:0000256" key="1">
    <source>
        <dbReference type="SAM" id="Phobius"/>
    </source>
</evidence>
<evidence type="ECO:0000313" key="2">
    <source>
        <dbReference type="EMBL" id="CAK00826.1"/>
    </source>
</evidence>
<proteinExistence type="predicted"/>
<keyword evidence="3" id="KW-1185">Reference proteome</keyword>
<feature type="transmembrane region" description="Helical" evidence="1">
    <location>
        <begin position="132"/>
        <end position="153"/>
    </location>
</feature>
<dbReference type="EMBL" id="AM260525">
    <property type="protein sequence ID" value="CAK00826.1"/>
    <property type="molecule type" value="Genomic_DNA"/>
</dbReference>
<feature type="transmembrane region" description="Helical" evidence="1">
    <location>
        <begin position="9"/>
        <end position="26"/>
    </location>
</feature>
<feature type="transmembrane region" description="Helical" evidence="1">
    <location>
        <begin position="91"/>
        <end position="108"/>
    </location>
</feature>
<keyword evidence="1" id="KW-1133">Transmembrane helix</keyword>
<sequence>MNMFTDKQLRALFAVIAFIFLCFLDIKKNPYFIQSILIFASFGLIIITNIFVILCNSHIPFELQNNLKYKHDDTTGWVILTHDLQQYMHKLLKLIILALVVLIFPNSYEEAVSLPVISKHVEHQFSFSLDTVFGYLDIVLWYYFLCCVLFLMFRTRSLINISIYILQSCTKKP</sequence>
<dbReference type="HOGENOM" id="CLU_1559947_0_0_5"/>
<dbReference type="Proteomes" id="UP000001592">
    <property type="component" value="Chromosome"/>
</dbReference>
<organism evidence="2 3">
    <name type="scientific">Bartonella tribocorum (strain DSM 28219 / CCUG 45778 / CIP 105476 / IBS 506)</name>
    <dbReference type="NCBI Taxonomy" id="382640"/>
    <lineage>
        <taxon>Bacteria</taxon>
        <taxon>Pseudomonadati</taxon>
        <taxon>Pseudomonadota</taxon>
        <taxon>Alphaproteobacteria</taxon>
        <taxon>Hyphomicrobiales</taxon>
        <taxon>Bartonellaceae</taxon>
        <taxon>Bartonella</taxon>
    </lineage>
</organism>
<keyword evidence="1" id="KW-0812">Transmembrane</keyword>
<keyword evidence="1" id="KW-0472">Membrane</keyword>
<gene>
    <name evidence="2" type="ordered locus">BT_0365</name>
</gene>
<dbReference type="eggNOG" id="ENOG50313R5">
    <property type="taxonomic scope" value="Bacteria"/>
</dbReference>